<dbReference type="GO" id="GO:0006974">
    <property type="term" value="P:DNA damage response"/>
    <property type="evidence" value="ECO:0007669"/>
    <property type="project" value="EnsemblFungi"/>
</dbReference>
<dbReference type="PANTHER" id="PTHR12828:SF3">
    <property type="entry name" value="PROTEASOME MATURATION PROTEIN"/>
    <property type="match status" value="1"/>
</dbReference>
<proteinExistence type="inferred from homology"/>
<dbReference type="Proteomes" id="UP000029867">
    <property type="component" value="Unassembled WGS sequence"/>
</dbReference>
<dbReference type="PANTHER" id="PTHR12828">
    <property type="entry name" value="PROTEASOME MATURATION PROTEIN UMP1"/>
    <property type="match status" value="1"/>
</dbReference>
<dbReference type="AlphaFoldDB" id="A0A099P1V9"/>
<dbReference type="Pfam" id="PF05348">
    <property type="entry name" value="UMP1"/>
    <property type="match status" value="1"/>
</dbReference>
<evidence type="ECO:0008006" key="7">
    <source>
        <dbReference type="Google" id="ProtNLM"/>
    </source>
</evidence>
<dbReference type="eggNOG" id="KOG3061">
    <property type="taxonomic scope" value="Eukaryota"/>
</dbReference>
<dbReference type="InterPro" id="IPR008012">
    <property type="entry name" value="Ump1"/>
</dbReference>
<dbReference type="Proteomes" id="UP000249293">
    <property type="component" value="Chromosome 2"/>
</dbReference>
<reference evidence="4" key="2">
    <citation type="submission" date="2014-08" db="EMBL/GenBank/DDBJ databases">
        <title>Exploiting Issatchenkia orientalis SD108 for Succinic Acid Production.</title>
        <authorList>
            <person name="Xiao H."/>
            <person name="Shao Z."/>
            <person name="Jiang Y."/>
            <person name="Dole S."/>
            <person name="Zhao H."/>
        </authorList>
    </citation>
    <scope>NUCLEOTIDE SEQUENCE [LARGE SCALE GENOMIC DNA]</scope>
    <source>
        <strain evidence="4">SD108</strain>
    </source>
</reference>
<dbReference type="EMBL" id="JQFK01000013">
    <property type="protein sequence ID" value="KGK39008.1"/>
    <property type="molecule type" value="Genomic_DNA"/>
</dbReference>
<evidence type="ECO:0000256" key="2">
    <source>
        <dbReference type="ARBA" id="ARBA00043974"/>
    </source>
</evidence>
<dbReference type="OrthoDB" id="15001at2759"/>
<dbReference type="STRING" id="4909.A0A099P1V9"/>
<sequence>MALHIVPTNTPNTDDQVKNTDYAPAAPCASGVTDTLRSNGPIQVATMINNRHPIESRILNWDKTQYAMQMETRRRVHGLADPIKREMDLHMVQLSEGVSTINGNRIHSDMLLGKDWRVDWEDIYADDVTASPYKLSNDFHSVMENRLGL</sequence>
<dbReference type="GO" id="GO:0005737">
    <property type="term" value="C:cytoplasm"/>
    <property type="evidence" value="ECO:0007669"/>
    <property type="project" value="EnsemblFungi"/>
</dbReference>
<evidence type="ECO:0000313" key="3">
    <source>
        <dbReference type="EMBL" id="AWU75963.1"/>
    </source>
</evidence>
<organism evidence="4 5">
    <name type="scientific">Pichia kudriavzevii</name>
    <name type="common">Yeast</name>
    <name type="synonym">Issatchenkia orientalis</name>
    <dbReference type="NCBI Taxonomy" id="4909"/>
    <lineage>
        <taxon>Eukaryota</taxon>
        <taxon>Fungi</taxon>
        <taxon>Dikarya</taxon>
        <taxon>Ascomycota</taxon>
        <taxon>Saccharomycotina</taxon>
        <taxon>Pichiomycetes</taxon>
        <taxon>Pichiales</taxon>
        <taxon>Pichiaceae</taxon>
        <taxon>Pichia</taxon>
    </lineage>
</organism>
<keyword evidence="6" id="KW-1185">Reference proteome</keyword>
<name>A0A099P1V9_PICKU</name>
<dbReference type="GeneID" id="40383728"/>
<dbReference type="RefSeq" id="XP_029321440.1">
    <property type="nucleotide sequence ID" value="XM_029465581.1"/>
</dbReference>
<dbReference type="VEuPathDB" id="FungiDB:C5L36_0B11940"/>
<dbReference type="KEGG" id="pkz:C5L36_0B11940"/>
<evidence type="ECO:0000313" key="6">
    <source>
        <dbReference type="Proteomes" id="UP000249293"/>
    </source>
</evidence>
<reference evidence="5" key="1">
    <citation type="journal article" date="2014" name="Microb. Cell Fact.">
        <title>Exploiting Issatchenkia orientalis SD108 for succinic acid production.</title>
        <authorList>
            <person name="Xiao H."/>
            <person name="Shao Z."/>
            <person name="Jiang Y."/>
            <person name="Dole S."/>
            <person name="Zhao H."/>
        </authorList>
    </citation>
    <scope>NUCLEOTIDE SEQUENCE [LARGE SCALE GENOMIC DNA]</scope>
    <source>
        <strain evidence="5">SD108</strain>
    </source>
</reference>
<gene>
    <name evidence="3" type="ORF">C5L36_0B11940</name>
    <name evidence="4" type="ORF">JL09_g1806</name>
</gene>
<evidence type="ECO:0000313" key="4">
    <source>
        <dbReference type="EMBL" id="KGK39008.1"/>
    </source>
</evidence>
<comment type="similarity">
    <text evidence="2">Belongs to the POMP/UMP1 family.</text>
</comment>
<protein>
    <recommendedName>
        <fullName evidence="7">Proteasome maturation factor UMP1</fullName>
    </recommendedName>
</protein>
<dbReference type="EMBL" id="CP028774">
    <property type="protein sequence ID" value="AWU75963.1"/>
    <property type="molecule type" value="Genomic_DNA"/>
</dbReference>
<dbReference type="HOGENOM" id="CLU_100687_0_0_1"/>
<keyword evidence="1" id="KW-0143">Chaperone</keyword>
<dbReference type="GO" id="GO:0043248">
    <property type="term" value="P:proteasome assembly"/>
    <property type="evidence" value="ECO:0007669"/>
    <property type="project" value="EnsemblFungi"/>
</dbReference>
<evidence type="ECO:0000313" key="5">
    <source>
        <dbReference type="Proteomes" id="UP000029867"/>
    </source>
</evidence>
<accession>A0A099P1V9</accession>
<dbReference type="GO" id="GO:0006511">
    <property type="term" value="P:ubiquitin-dependent protein catabolic process"/>
    <property type="evidence" value="ECO:0007669"/>
    <property type="project" value="EnsemblFungi"/>
</dbReference>
<reference evidence="3 6" key="3">
    <citation type="submission" date="2018-06" db="EMBL/GenBank/DDBJ databases">
        <title>Population genomics shows no distinction between pathogenic Candida krusei and environmental Pichia kudriavzevii: One species, four names.</title>
        <authorList>
            <person name="Douglass A.P."/>
            <person name="Offei B."/>
            <person name="Braun-Galleani S."/>
            <person name="Coughlan A.Y."/>
            <person name="Martos A."/>
            <person name="Ortiz-Merino R.A."/>
            <person name="Byrne K.P."/>
            <person name="Wolfe K.H."/>
        </authorList>
    </citation>
    <scope>NUCLEOTIDE SEQUENCE [LARGE SCALE GENOMIC DNA]</scope>
    <source>
        <strain evidence="3 6">CBS573</strain>
    </source>
</reference>
<evidence type="ECO:0000256" key="1">
    <source>
        <dbReference type="ARBA" id="ARBA00023186"/>
    </source>
</evidence>
<dbReference type="GO" id="GO:0005634">
    <property type="term" value="C:nucleus"/>
    <property type="evidence" value="ECO:0007669"/>
    <property type="project" value="EnsemblFungi"/>
</dbReference>